<reference evidence="2" key="1">
    <citation type="submission" date="2021-03" db="EMBL/GenBank/DDBJ databases">
        <title>Comparative genomic analysis of European sttrains of Leptospira interrogans serovars Copenhageni and Icterohaemorrhagiae.</title>
        <authorList>
            <person name="Arent Z."/>
            <person name="Gurgul A."/>
            <person name="Jasielczuk I."/>
            <person name="Pardyak L."/>
        </authorList>
    </citation>
    <scope>NUCLEOTIDE SEQUENCE</scope>
    <source>
        <strain evidence="2">X240</strain>
    </source>
</reference>
<feature type="transmembrane region" description="Helical" evidence="1">
    <location>
        <begin position="12"/>
        <end position="30"/>
    </location>
</feature>
<accession>A0AAW4K0Y7</accession>
<sequence>MAPLYGWGTKSVFVIGSIASISQFIFLNFWQVVLNSENPNTIGSVSFSAKFGDRSDIFYEGTFRRSPRLPNRYTILSPFFFIFAARCKNED</sequence>
<name>A0AAW4K0Y7_LEPIR</name>
<evidence type="ECO:0000313" key="2">
    <source>
        <dbReference type="EMBL" id="MBO8014644.1"/>
    </source>
</evidence>
<keyword evidence="1" id="KW-1133">Transmembrane helix</keyword>
<protein>
    <submittedName>
        <fullName evidence="2">Uncharacterized protein</fullName>
    </submittedName>
</protein>
<dbReference type="Proteomes" id="UP000670463">
    <property type="component" value="Unassembled WGS sequence"/>
</dbReference>
<evidence type="ECO:0000313" key="3">
    <source>
        <dbReference type="Proteomes" id="UP000670463"/>
    </source>
</evidence>
<dbReference type="RefSeq" id="WP_000035409.1">
    <property type="nucleotide sequence ID" value="NZ_CP043891.1"/>
</dbReference>
<keyword evidence="1" id="KW-0812">Transmembrane</keyword>
<dbReference type="GeneID" id="61141670"/>
<proteinExistence type="predicted"/>
<organism evidence="2 3">
    <name type="scientific">Leptospira interrogans serovar Icterohaemorrhagiae</name>
    <dbReference type="NCBI Taxonomy" id="90062"/>
    <lineage>
        <taxon>Bacteria</taxon>
        <taxon>Pseudomonadati</taxon>
        <taxon>Spirochaetota</taxon>
        <taxon>Spirochaetia</taxon>
        <taxon>Leptospirales</taxon>
        <taxon>Leptospiraceae</taxon>
        <taxon>Leptospira</taxon>
    </lineage>
</organism>
<gene>
    <name evidence="2" type="ORF">J6377_02485</name>
</gene>
<comment type="caution">
    <text evidence="2">The sequence shown here is derived from an EMBL/GenBank/DDBJ whole genome shotgun (WGS) entry which is preliminary data.</text>
</comment>
<keyword evidence="1" id="KW-0472">Membrane</keyword>
<evidence type="ECO:0000256" key="1">
    <source>
        <dbReference type="SAM" id="Phobius"/>
    </source>
</evidence>
<dbReference type="EMBL" id="JAGGCK010000003">
    <property type="protein sequence ID" value="MBO8014644.1"/>
    <property type="molecule type" value="Genomic_DNA"/>
</dbReference>
<dbReference type="AlphaFoldDB" id="A0AAW4K0Y7"/>